<dbReference type="OrthoDB" id="125194at2759"/>
<sequence length="1790" mass="195042">MERWRSVGIVFTTFLLAVCVAKSTFTVARGELLSTAQVRVLNGSAGALTLTYCLTGAAELHYAVVLSGREALVAEDVKAAATGNASAMNIAVSSTISSMIAKRLRWNVLDLQPNTSYDVYFVAEVINSNGVFGTVISVNGTRTHPKAPVVSVYDSWPQRASTTKAAIDISLSFPGVFHYVVVPIEASKNLSSLDIWSNATGTTQSFSVHSSNHTFVNITDLSSFTTYDVWYVAEVFASGGVLGAVGQIEKAFTTFSIAPKLTDVVCGPQDGSTTVVNLQFTLEFPPQAFEKYNLLQSRQSLEYYLHFVASNNNTVFTTGGDIKSAGNASTIQQAGKYLLSLPEASTDTAQLAHATATSMNYVVNITSLGVGQSYLLYAIIETRRSDGVYSNLVASSEFKTHAHAPKVSAVRLHAQNTTTDTLVATVTLEHAADIHLFLATTDALRSVPQGEQQQLMPLITTYNASFNHTIIRANTTGNESYTITYPLTDLDASTAYGLIVFSETIESNGVFSSRFAVVEARTNIPAGEVQILDSVPVLGSTSQLQIKVNRMQPRDMLMMCYSELSPESLPFEATVNNCYQHDGPPTVVTLSNLTANTLYNITIYAQTAEGVQSTHVNLPPLATHDEAPSVNKLHLDYQNGSASTLVGLIALDTPGFVHYVIAPSSEVDGWKSPINSSVLSHSKHLVEYFGAKALNLTLTGLIANTTYSLVVLPEAAYGTNHTGVYGTIEMINLTTFSLAPKILHSVVEPLNATTDEIFFTVNISFPGRVHYMVSDLDFEDPNVLKTSEIVQPLVRRGYFDIVEPVMEARNETIDGVNVTKWHPLQVYRNNHSVAFLESDRMYHVYFTTETFNSYGVYGGLPPPHVVTTHAKAPIFENLIVESSAAKSDEIEISFCLSRYGNVHYILVHRGATVAMDLRTVIPENETTPISTLDLTTLQPLDIKTATIERLGLGVVENGSISVSREDWVKGSSKQFKKLAPGTLYDVCLVPETDASEGVFDSITCNSVTTHAEYSNLTLLADIISVTPLPGTTDCIVLRWEMLCVEQCNRIPRYILVSESFGGRPEYQYNGFERDIPFNKVNHGKNGVVAVGEMVEVSTRQVSGNFSSNYTIPQNARMVQFEATLTDLLPHHKYFTFFAAETIGSRGLFSKVNANANESVKVFDVRTHALPPLLPSYYARPTYGNTTGIDVVVDVNCASVKCPGVILHTLVTSSGCSYLNPRCILLNKSHEVDIPHNHELKGHVIYLENALLLSPNTTYDVFIATETLNSQGVMSRYFATSVTTHPPAPHFTLFSAKPKSASTTELVLTFELNARGVIHYMIADDTQDVHVSSVYNVSAKKAPGSNEDWHKYGYERVKWRRSSPATTKHSEVVQQLVQNANYTIYAVVETDGDAGIYGSTQSIQNVSTFAHAPLLLFHEAHPTPASTNHLRLSYKLNSPGIVHCLVTMASQWQPTLSEIAFGNVIGKDITIVNQKSLLGDQNTIDLDVPLANQSYTVLLVTETTESQGVFGTIATMNDIKSSDVAPIVQNVSITATDARNDALNITIDLNTVGIIHYSYAEKNHELNMENVHTYTINYVTNLSAKILLEGLKEGTIYDLYLQTETLASQGVLGPLLKFDGTIATHGPPPLIIEEVDCTMAPASCESLGREQCWSVANTCGECLEGYHGDQGAANTPCTATQPDAKPRKAKKSIGIKISGVKTSYSETKPIEVDISHQETCPENSHYSLETSKCQCNDGYIMDNGSCVRLCPSNSFMSAPGQCRCERGFVLNALQTSCVPESTVNVGFTMNS</sequence>
<comment type="caution">
    <text evidence="2">The sequence shown here is derived from an EMBL/GenBank/DDBJ whole genome shotgun (WGS) entry which is preliminary data.</text>
</comment>
<dbReference type="InterPro" id="IPR003961">
    <property type="entry name" value="FN3_dom"/>
</dbReference>
<dbReference type="Proteomes" id="UP000243217">
    <property type="component" value="Unassembled WGS sequence"/>
</dbReference>
<gene>
    <name evidence="2" type="ORF">THRCLA_01773</name>
</gene>
<dbReference type="InterPro" id="IPR009030">
    <property type="entry name" value="Growth_fac_rcpt_cys_sf"/>
</dbReference>
<dbReference type="CDD" id="cd19941">
    <property type="entry name" value="TIL"/>
    <property type="match status" value="1"/>
</dbReference>
<feature type="domain" description="Fibronectin type-III" evidence="1">
    <location>
        <begin position="871"/>
        <end position="997"/>
    </location>
</feature>
<protein>
    <recommendedName>
        <fullName evidence="1">Fibronectin type-III domain-containing protein</fullName>
    </recommendedName>
</protein>
<dbReference type="EMBL" id="JNBS01000368">
    <property type="protein sequence ID" value="OQS06169.1"/>
    <property type="molecule type" value="Genomic_DNA"/>
</dbReference>
<evidence type="ECO:0000313" key="3">
    <source>
        <dbReference type="Proteomes" id="UP000243217"/>
    </source>
</evidence>
<reference evidence="2 3" key="1">
    <citation type="journal article" date="2014" name="Genome Biol. Evol.">
        <title>The secreted proteins of Achlya hypogyna and Thraustotheca clavata identify the ancestral oomycete secretome and reveal gene acquisitions by horizontal gene transfer.</title>
        <authorList>
            <person name="Misner I."/>
            <person name="Blouin N."/>
            <person name="Leonard G."/>
            <person name="Richards T.A."/>
            <person name="Lane C.E."/>
        </authorList>
    </citation>
    <scope>NUCLEOTIDE SEQUENCE [LARGE SCALE GENOMIC DNA]</scope>
    <source>
        <strain evidence="2 3">ATCC 34112</strain>
    </source>
</reference>
<feature type="domain" description="Fibronectin type-III" evidence="1">
    <location>
        <begin position="1019"/>
        <end position="1146"/>
    </location>
</feature>
<evidence type="ECO:0000259" key="1">
    <source>
        <dbReference type="SMART" id="SM00060"/>
    </source>
</evidence>
<accession>A0A1W0A7K0</accession>
<dbReference type="SMART" id="SM00060">
    <property type="entry name" value="FN3"/>
    <property type="match status" value="6"/>
</dbReference>
<feature type="domain" description="Fibronectin type-III" evidence="1">
    <location>
        <begin position="526"/>
        <end position="612"/>
    </location>
</feature>
<feature type="domain" description="Fibronectin type-III" evidence="1">
    <location>
        <begin position="1524"/>
        <end position="1609"/>
    </location>
</feature>
<dbReference type="SUPFAM" id="SSF57184">
    <property type="entry name" value="Growth factor receptor domain"/>
    <property type="match status" value="1"/>
</dbReference>
<feature type="domain" description="Fibronectin type-III" evidence="1">
    <location>
        <begin position="1285"/>
        <end position="1396"/>
    </location>
</feature>
<name>A0A1W0A7K0_9STRA</name>
<organism evidence="2 3">
    <name type="scientific">Thraustotheca clavata</name>
    <dbReference type="NCBI Taxonomy" id="74557"/>
    <lineage>
        <taxon>Eukaryota</taxon>
        <taxon>Sar</taxon>
        <taxon>Stramenopiles</taxon>
        <taxon>Oomycota</taxon>
        <taxon>Saprolegniomycetes</taxon>
        <taxon>Saprolegniales</taxon>
        <taxon>Achlyaceae</taxon>
        <taxon>Thraustotheca</taxon>
    </lineage>
</organism>
<evidence type="ECO:0000313" key="2">
    <source>
        <dbReference type="EMBL" id="OQS06169.1"/>
    </source>
</evidence>
<keyword evidence="3" id="KW-1185">Reference proteome</keyword>
<feature type="domain" description="Fibronectin type-III" evidence="1">
    <location>
        <begin position="651"/>
        <end position="720"/>
    </location>
</feature>
<proteinExistence type="predicted"/>